<comment type="pathway">
    <text evidence="2">Cell wall biogenesis; peptidoglycan biosynthesis.</text>
</comment>
<keyword evidence="5" id="KW-0328">Glycosyltransferase</keyword>
<comment type="catalytic activity">
    <reaction evidence="20">
        <text>[GlcNAc-(1-&gt;4)-Mur2Ac(oyl-L-Ala-gamma-D-Glu-L-Lys-D-Ala-D-Ala)](n)-di-trans,octa-cis-undecaprenyl diphosphate + beta-D-GlcNAc-(1-&gt;4)-Mur2Ac(oyl-L-Ala-gamma-D-Glu-L-Lys-D-Ala-D-Ala)-di-trans,octa-cis-undecaprenyl diphosphate = [GlcNAc-(1-&gt;4)-Mur2Ac(oyl-L-Ala-gamma-D-Glu-L-Lys-D-Ala-D-Ala)](n+1)-di-trans,octa-cis-undecaprenyl diphosphate + di-trans,octa-cis-undecaprenyl diphosphate + H(+)</text>
        <dbReference type="Rhea" id="RHEA:23708"/>
        <dbReference type="Rhea" id="RHEA-COMP:9602"/>
        <dbReference type="Rhea" id="RHEA-COMP:9603"/>
        <dbReference type="ChEBI" id="CHEBI:15378"/>
        <dbReference type="ChEBI" id="CHEBI:58405"/>
        <dbReference type="ChEBI" id="CHEBI:60033"/>
        <dbReference type="ChEBI" id="CHEBI:78435"/>
        <dbReference type="EC" id="2.4.99.28"/>
    </reaction>
</comment>
<accession>A0A1F6GZZ5</accession>
<evidence type="ECO:0000256" key="17">
    <source>
        <dbReference type="ARBA" id="ARBA00041185"/>
    </source>
</evidence>
<evidence type="ECO:0000256" key="21">
    <source>
        <dbReference type="SAM" id="Phobius"/>
    </source>
</evidence>
<evidence type="ECO:0000256" key="2">
    <source>
        <dbReference type="ARBA" id="ARBA00004752"/>
    </source>
</evidence>
<proteinExistence type="inferred from homology"/>
<dbReference type="PANTHER" id="PTHR30474:SF2">
    <property type="entry name" value="PEPTIDOGLYCAN GLYCOSYLTRANSFERASE FTSW-RELATED"/>
    <property type="match status" value="1"/>
</dbReference>
<dbReference type="GO" id="GO:0008360">
    <property type="term" value="P:regulation of cell shape"/>
    <property type="evidence" value="ECO:0007669"/>
    <property type="project" value="UniProtKB-KW"/>
</dbReference>
<feature type="transmembrane region" description="Helical" evidence="21">
    <location>
        <begin position="74"/>
        <end position="94"/>
    </location>
</feature>
<feature type="transmembrane region" description="Helical" evidence="21">
    <location>
        <begin position="49"/>
        <end position="67"/>
    </location>
</feature>
<evidence type="ECO:0000256" key="14">
    <source>
        <dbReference type="ARBA" id="ARBA00032370"/>
    </source>
</evidence>
<evidence type="ECO:0000256" key="3">
    <source>
        <dbReference type="ARBA" id="ARBA00022475"/>
    </source>
</evidence>
<dbReference type="Pfam" id="PF01098">
    <property type="entry name" value="FTSW_RODA_SPOVE"/>
    <property type="match status" value="1"/>
</dbReference>
<feature type="transmembrane region" description="Helical" evidence="21">
    <location>
        <begin position="338"/>
        <end position="360"/>
    </location>
</feature>
<dbReference type="GO" id="GO:0009252">
    <property type="term" value="P:peptidoglycan biosynthetic process"/>
    <property type="evidence" value="ECO:0007669"/>
    <property type="project" value="UniProtKB-KW"/>
</dbReference>
<keyword evidence="6" id="KW-0808">Transferase</keyword>
<feature type="transmembrane region" description="Helical" evidence="21">
    <location>
        <begin position="165"/>
        <end position="182"/>
    </location>
</feature>
<dbReference type="GO" id="GO:0005886">
    <property type="term" value="C:plasma membrane"/>
    <property type="evidence" value="ECO:0007669"/>
    <property type="project" value="UniProtKB-SubCell"/>
</dbReference>
<evidence type="ECO:0000256" key="4">
    <source>
        <dbReference type="ARBA" id="ARBA00022618"/>
    </source>
</evidence>
<evidence type="ECO:0000313" key="22">
    <source>
        <dbReference type="EMBL" id="OGH03632.1"/>
    </source>
</evidence>
<feature type="transmembrane region" description="Helical" evidence="21">
    <location>
        <begin position="273"/>
        <end position="292"/>
    </location>
</feature>
<name>A0A1F6GZZ5_9PROT</name>
<dbReference type="InterPro" id="IPR018365">
    <property type="entry name" value="Cell_cycle_FtsW-rel_CS"/>
</dbReference>
<dbReference type="AlphaFoldDB" id="A0A1F6GZZ5"/>
<dbReference type="Proteomes" id="UP000177583">
    <property type="component" value="Unassembled WGS sequence"/>
</dbReference>
<sequence>MHKRSHPEAVILFCLIALIGVGLLMIYSSSAIYAEKIYGSPYHFLSRQVFNLGLGSALLFVAIRVPYQKYQPLYPILVLAAFVMMLAVLIPGIGTSVGNARRWIRIGGIGFQPSEFVKLALILWMASFLSRKKDEIRQFSRGLFPALLVMGFFFFLLILQPDFGTAVLISLTLFTMIFVAGLRPSHMLLSLSGLGALGVMLIFSKSYRLRRVTGFLDPWSDPLDTGFQLIQSFIAFGRGGIFGKDLGNSTQKLFFLPEAHTDFIFSILAEETGFLGVLFVVTLVVIFTFKGFQVGQECNNDFGRILAVGITTLISLQSILNMGVVVGLLPTKGIPLPFVSYGGTSLIFGMFMVGILINIAKTLPVDE</sequence>
<evidence type="ECO:0000256" key="13">
    <source>
        <dbReference type="ARBA" id="ARBA00023316"/>
    </source>
</evidence>
<organism evidence="22 23">
    <name type="scientific">Candidatus Lambdaproteobacteria bacterium RIFOXYD2_FULL_56_26</name>
    <dbReference type="NCBI Taxonomy" id="1817773"/>
    <lineage>
        <taxon>Bacteria</taxon>
        <taxon>Pseudomonadati</taxon>
        <taxon>Pseudomonadota</taxon>
        <taxon>Candidatus Lambdaproteobacteria</taxon>
    </lineage>
</organism>
<keyword evidence="12" id="KW-0131">Cell cycle</keyword>
<dbReference type="EC" id="2.4.99.28" evidence="19"/>
<keyword evidence="9" id="KW-0573">Peptidoglycan synthesis</keyword>
<keyword evidence="8" id="KW-0133">Cell shape</keyword>
<dbReference type="InterPro" id="IPR001182">
    <property type="entry name" value="FtsW/RodA"/>
</dbReference>
<evidence type="ECO:0000256" key="7">
    <source>
        <dbReference type="ARBA" id="ARBA00022692"/>
    </source>
</evidence>
<protein>
    <recommendedName>
        <fullName evidence="17">Probable peptidoglycan glycosyltransferase FtsW</fullName>
        <ecNumber evidence="19">2.4.99.28</ecNumber>
    </recommendedName>
    <alternativeName>
        <fullName evidence="18">Cell division protein FtsW</fullName>
    </alternativeName>
    <alternativeName>
        <fullName evidence="15">Cell wall polymerase</fullName>
    </alternativeName>
    <alternativeName>
        <fullName evidence="14">Peptidoglycan polymerase</fullName>
    </alternativeName>
</protein>
<reference evidence="22 23" key="1">
    <citation type="journal article" date="2016" name="Nat. Commun.">
        <title>Thousands of microbial genomes shed light on interconnected biogeochemical processes in an aquifer system.</title>
        <authorList>
            <person name="Anantharaman K."/>
            <person name="Brown C.T."/>
            <person name="Hug L.A."/>
            <person name="Sharon I."/>
            <person name="Castelle C.J."/>
            <person name="Probst A.J."/>
            <person name="Thomas B.C."/>
            <person name="Singh A."/>
            <person name="Wilkins M.J."/>
            <person name="Karaoz U."/>
            <person name="Brodie E.L."/>
            <person name="Williams K.H."/>
            <person name="Hubbard S.S."/>
            <person name="Banfield J.F."/>
        </authorList>
    </citation>
    <scope>NUCLEOTIDE SEQUENCE [LARGE SCALE GENOMIC DNA]</scope>
</reference>
<evidence type="ECO:0000256" key="20">
    <source>
        <dbReference type="ARBA" id="ARBA00049902"/>
    </source>
</evidence>
<keyword evidence="10 21" id="KW-1133">Transmembrane helix</keyword>
<dbReference type="GO" id="GO:0015648">
    <property type="term" value="F:lipid-linked peptidoglycan transporter activity"/>
    <property type="evidence" value="ECO:0007669"/>
    <property type="project" value="TreeGrafter"/>
</dbReference>
<evidence type="ECO:0000256" key="1">
    <source>
        <dbReference type="ARBA" id="ARBA00004651"/>
    </source>
</evidence>
<dbReference type="GO" id="GO:0008955">
    <property type="term" value="F:peptidoglycan glycosyltransferase activity"/>
    <property type="evidence" value="ECO:0007669"/>
    <property type="project" value="UniProtKB-EC"/>
</dbReference>
<dbReference type="GO" id="GO:0071555">
    <property type="term" value="P:cell wall organization"/>
    <property type="evidence" value="ECO:0007669"/>
    <property type="project" value="UniProtKB-KW"/>
</dbReference>
<feature type="transmembrane region" description="Helical" evidence="21">
    <location>
        <begin position="142"/>
        <end position="159"/>
    </location>
</feature>
<dbReference type="GO" id="GO:0051301">
    <property type="term" value="P:cell division"/>
    <property type="evidence" value="ECO:0007669"/>
    <property type="project" value="UniProtKB-KW"/>
</dbReference>
<dbReference type="GO" id="GO:0032153">
    <property type="term" value="C:cell division site"/>
    <property type="evidence" value="ECO:0007669"/>
    <property type="project" value="TreeGrafter"/>
</dbReference>
<keyword evidence="7 21" id="KW-0812">Transmembrane</keyword>
<keyword evidence="13" id="KW-0961">Cell wall biogenesis/degradation</keyword>
<comment type="subcellular location">
    <subcellularLocation>
        <location evidence="1">Cell membrane</location>
        <topology evidence="1">Multi-pass membrane protein</topology>
    </subcellularLocation>
</comment>
<evidence type="ECO:0000256" key="10">
    <source>
        <dbReference type="ARBA" id="ARBA00022989"/>
    </source>
</evidence>
<feature type="transmembrane region" description="Helical" evidence="21">
    <location>
        <begin position="106"/>
        <end position="130"/>
    </location>
</feature>
<evidence type="ECO:0000256" key="15">
    <source>
        <dbReference type="ARBA" id="ARBA00033270"/>
    </source>
</evidence>
<comment type="similarity">
    <text evidence="16">Belongs to the SEDS family. FtsW subfamily.</text>
</comment>
<evidence type="ECO:0000256" key="19">
    <source>
        <dbReference type="ARBA" id="ARBA00044770"/>
    </source>
</evidence>
<keyword evidence="3" id="KW-1003">Cell membrane</keyword>
<evidence type="ECO:0000256" key="8">
    <source>
        <dbReference type="ARBA" id="ARBA00022960"/>
    </source>
</evidence>
<gene>
    <name evidence="22" type="ORF">A2557_13850</name>
</gene>
<evidence type="ECO:0000256" key="11">
    <source>
        <dbReference type="ARBA" id="ARBA00023136"/>
    </source>
</evidence>
<dbReference type="PROSITE" id="PS00428">
    <property type="entry name" value="FTSW_RODA_SPOVE"/>
    <property type="match status" value="1"/>
</dbReference>
<feature type="transmembrane region" description="Helical" evidence="21">
    <location>
        <begin position="9"/>
        <end position="29"/>
    </location>
</feature>
<feature type="transmembrane region" description="Helical" evidence="21">
    <location>
        <begin position="304"/>
        <end position="326"/>
    </location>
</feature>
<dbReference type="InterPro" id="IPR013437">
    <property type="entry name" value="FtsW"/>
</dbReference>
<dbReference type="EMBL" id="MFNF01000014">
    <property type="protein sequence ID" value="OGH03632.1"/>
    <property type="molecule type" value="Genomic_DNA"/>
</dbReference>
<comment type="caution">
    <text evidence="22">The sequence shown here is derived from an EMBL/GenBank/DDBJ whole genome shotgun (WGS) entry which is preliminary data.</text>
</comment>
<dbReference type="PANTHER" id="PTHR30474">
    <property type="entry name" value="CELL CYCLE PROTEIN"/>
    <property type="match status" value="1"/>
</dbReference>
<feature type="transmembrane region" description="Helical" evidence="21">
    <location>
        <begin position="189"/>
        <end position="207"/>
    </location>
</feature>
<keyword evidence="11 21" id="KW-0472">Membrane</keyword>
<evidence type="ECO:0000256" key="12">
    <source>
        <dbReference type="ARBA" id="ARBA00023306"/>
    </source>
</evidence>
<evidence type="ECO:0000256" key="16">
    <source>
        <dbReference type="ARBA" id="ARBA00038053"/>
    </source>
</evidence>
<keyword evidence="4 22" id="KW-0132">Cell division</keyword>
<evidence type="ECO:0000256" key="6">
    <source>
        <dbReference type="ARBA" id="ARBA00022679"/>
    </source>
</evidence>
<evidence type="ECO:0000256" key="9">
    <source>
        <dbReference type="ARBA" id="ARBA00022984"/>
    </source>
</evidence>
<dbReference type="NCBIfam" id="TIGR02614">
    <property type="entry name" value="ftsW"/>
    <property type="match status" value="1"/>
</dbReference>
<evidence type="ECO:0000256" key="18">
    <source>
        <dbReference type="ARBA" id="ARBA00041418"/>
    </source>
</evidence>
<evidence type="ECO:0000313" key="23">
    <source>
        <dbReference type="Proteomes" id="UP000177583"/>
    </source>
</evidence>
<evidence type="ECO:0000256" key="5">
    <source>
        <dbReference type="ARBA" id="ARBA00022676"/>
    </source>
</evidence>